<organism evidence="3 4">
    <name type="scientific">Lampropedia puyangensis</name>
    <dbReference type="NCBI Taxonomy" id="1330072"/>
    <lineage>
        <taxon>Bacteria</taxon>
        <taxon>Pseudomonadati</taxon>
        <taxon>Pseudomonadota</taxon>
        <taxon>Betaproteobacteria</taxon>
        <taxon>Burkholderiales</taxon>
        <taxon>Comamonadaceae</taxon>
        <taxon>Lampropedia</taxon>
    </lineage>
</organism>
<feature type="domain" description="PepSY" evidence="2">
    <location>
        <begin position="182"/>
        <end position="239"/>
    </location>
</feature>
<sequence>MKTLRHPFLVCTLCIGLFAPAWADEQRNVRQAVSSGQYLPLAEILKIVEQHVPGRVLEVDLEADRQQGAVYEVEVLDSQNRKREIKVHAETGQLLELDDVPAAAQALIPLPTLLRQILAQYPGHIEDVELESGSNHLAVYEILLIQHNAQRLELVVDATTGQILQGAPKVENAVQSMMALPDILDLLLKTYPGIVLEAELERERHQRSNSWYYEIDIRLNDGRQMELHVDTHTASVLREKIKNEPKAP</sequence>
<feature type="signal peptide" evidence="1">
    <location>
        <begin position="1"/>
        <end position="23"/>
    </location>
</feature>
<protein>
    <recommendedName>
        <fullName evidence="2">PepSY domain-containing protein</fullName>
    </recommendedName>
</protein>
<dbReference type="OrthoDB" id="8527445at2"/>
<comment type="caution">
    <text evidence="3">The sequence shown here is derived from an EMBL/GenBank/DDBJ whole genome shotgun (WGS) entry which is preliminary data.</text>
</comment>
<dbReference type="Proteomes" id="UP000308917">
    <property type="component" value="Unassembled WGS sequence"/>
</dbReference>
<keyword evidence="1" id="KW-0732">Signal</keyword>
<dbReference type="EMBL" id="STFG01000006">
    <property type="protein sequence ID" value="THU02477.1"/>
    <property type="molecule type" value="Genomic_DNA"/>
</dbReference>
<evidence type="ECO:0000313" key="4">
    <source>
        <dbReference type="Proteomes" id="UP000308917"/>
    </source>
</evidence>
<proteinExistence type="predicted"/>
<dbReference type="InterPro" id="IPR025711">
    <property type="entry name" value="PepSY"/>
</dbReference>
<evidence type="ECO:0000259" key="2">
    <source>
        <dbReference type="Pfam" id="PF03413"/>
    </source>
</evidence>
<feature type="domain" description="PepSY" evidence="2">
    <location>
        <begin position="39"/>
        <end position="96"/>
    </location>
</feature>
<feature type="chain" id="PRO_5020797948" description="PepSY domain-containing protein" evidence="1">
    <location>
        <begin position="24"/>
        <end position="248"/>
    </location>
</feature>
<dbReference type="AlphaFoldDB" id="A0A4S8F5V9"/>
<dbReference type="Gene3D" id="3.10.450.40">
    <property type="match status" value="3"/>
</dbReference>
<gene>
    <name evidence="3" type="ORF">E9531_07270</name>
</gene>
<keyword evidence="4" id="KW-1185">Reference proteome</keyword>
<evidence type="ECO:0000313" key="3">
    <source>
        <dbReference type="EMBL" id="THU02477.1"/>
    </source>
</evidence>
<accession>A0A4S8F5V9</accession>
<dbReference type="Pfam" id="PF03413">
    <property type="entry name" value="PepSY"/>
    <property type="match status" value="3"/>
</dbReference>
<feature type="domain" description="PepSY" evidence="2">
    <location>
        <begin position="114"/>
        <end position="164"/>
    </location>
</feature>
<evidence type="ECO:0000256" key="1">
    <source>
        <dbReference type="SAM" id="SignalP"/>
    </source>
</evidence>
<reference evidence="3 4" key="1">
    <citation type="journal article" date="2015" name="Antonie Van Leeuwenhoek">
        <title>Lampropedia puyangensis sp. nov., isolated from symptomatic bark of Populus ? euramericana canker and emended description of Lampropedia hyalina (Ehrenberg 1832) Lee et al. 2004.</title>
        <authorList>
            <person name="Li Y."/>
            <person name="Wang T."/>
            <person name="Piao C.G."/>
            <person name="Wang L.F."/>
            <person name="Tian G.Z."/>
            <person name="Zhu T.H."/>
            <person name="Guo M.W."/>
        </authorList>
    </citation>
    <scope>NUCLEOTIDE SEQUENCE [LARGE SCALE GENOMIC DNA]</scope>
    <source>
        <strain evidence="3 4">2-bin</strain>
    </source>
</reference>
<name>A0A4S8F5V9_9BURK</name>
<dbReference type="RefSeq" id="WP_136573099.1">
    <property type="nucleotide sequence ID" value="NZ_STFG01000006.1"/>
</dbReference>